<dbReference type="GO" id="GO:0022857">
    <property type="term" value="F:transmembrane transporter activity"/>
    <property type="evidence" value="ECO:0007669"/>
    <property type="project" value="InterPro"/>
</dbReference>
<evidence type="ECO:0000313" key="8">
    <source>
        <dbReference type="Proteomes" id="UP000292003"/>
    </source>
</evidence>
<feature type="transmembrane region" description="Helical" evidence="5">
    <location>
        <begin position="283"/>
        <end position="302"/>
    </location>
</feature>
<dbReference type="InterPro" id="IPR036259">
    <property type="entry name" value="MFS_trans_sf"/>
</dbReference>
<evidence type="ECO:0000259" key="6">
    <source>
        <dbReference type="PROSITE" id="PS50850"/>
    </source>
</evidence>
<evidence type="ECO:0000256" key="5">
    <source>
        <dbReference type="SAM" id="Phobius"/>
    </source>
</evidence>
<keyword evidence="4 5" id="KW-0472">Membrane</keyword>
<dbReference type="RefSeq" id="WP_130477244.1">
    <property type="nucleotide sequence ID" value="NZ_SFCC01000010.1"/>
</dbReference>
<keyword evidence="3 5" id="KW-1133">Transmembrane helix</keyword>
<dbReference type="CDD" id="cd17321">
    <property type="entry name" value="MFS_MMR_MDR_like"/>
    <property type="match status" value="1"/>
</dbReference>
<feature type="transmembrane region" description="Helical" evidence="5">
    <location>
        <begin position="207"/>
        <end position="226"/>
    </location>
</feature>
<dbReference type="Proteomes" id="UP000292003">
    <property type="component" value="Unassembled WGS sequence"/>
</dbReference>
<feature type="domain" description="Major facilitator superfamily (MFS) profile" evidence="6">
    <location>
        <begin position="21"/>
        <end position="470"/>
    </location>
</feature>
<dbReference type="PANTHER" id="PTHR42718">
    <property type="entry name" value="MAJOR FACILITATOR SUPERFAMILY MULTIDRUG TRANSPORTER MFSC"/>
    <property type="match status" value="1"/>
</dbReference>
<dbReference type="Gene3D" id="1.20.1250.20">
    <property type="entry name" value="MFS general substrate transporter like domains"/>
    <property type="match status" value="1"/>
</dbReference>
<feature type="transmembrane region" description="Helical" evidence="5">
    <location>
        <begin position="55"/>
        <end position="75"/>
    </location>
</feature>
<dbReference type="OrthoDB" id="4532109at2"/>
<dbReference type="PRINTS" id="PR01036">
    <property type="entry name" value="TCRTETB"/>
</dbReference>
<feature type="transmembrane region" description="Helical" evidence="5">
    <location>
        <begin position="379"/>
        <end position="399"/>
    </location>
</feature>
<feature type="transmembrane region" description="Helical" evidence="5">
    <location>
        <begin position="238"/>
        <end position="256"/>
    </location>
</feature>
<feature type="transmembrane region" description="Helical" evidence="5">
    <location>
        <begin position="21"/>
        <end position="43"/>
    </location>
</feature>
<dbReference type="Pfam" id="PF07690">
    <property type="entry name" value="MFS_1"/>
    <property type="match status" value="1"/>
</dbReference>
<dbReference type="GO" id="GO:0005886">
    <property type="term" value="C:plasma membrane"/>
    <property type="evidence" value="ECO:0007669"/>
    <property type="project" value="UniProtKB-SubCell"/>
</dbReference>
<accession>A0A4Q7J3Q7</accession>
<evidence type="ECO:0000256" key="2">
    <source>
        <dbReference type="ARBA" id="ARBA00022692"/>
    </source>
</evidence>
<comment type="caution">
    <text evidence="7">The sequence shown here is derived from an EMBL/GenBank/DDBJ whole genome shotgun (WGS) entry which is preliminary data.</text>
</comment>
<feature type="transmembrane region" description="Helical" evidence="5">
    <location>
        <begin position="145"/>
        <end position="170"/>
    </location>
</feature>
<sequence length="474" mass="48369">MTVQTERPTAVLPASTLSARSLYTVLLGTALPLIDYFIVNVALPTIGADLATSAATLELVVAGYGVAFATLLVLGGRLGDAFGRRRLYQLGLTAFTLTSLACGIAPDAGTLVVARIAQGASAALMFPQVLAIIQAGTSGLERSRALGKYGATAGSAMVIGQLLGGLLVAADIAGTGWRPIFLVNVPIGLLGLLLSRRLPESRSSVPLGADRLGTALLGFTLLAFLIPVTEGRALGWPVWAWVLLAVSPVSAVALVWSQRRAERAGRTPLLPPSVLRMPGMRRGLAIGVPFFAAFGGMMFVYAVTLQDGLHLGPAQAGLAMTPMAVAFMVTSLASSRLVTRYGHWVVVAGGALQGVGLLLLAGAFGLAWPDVTVLDLAPGMVVCGIGQGMAVTTLFRVVLSGVPADLAGVGSGALSTTQQASNASGVAILGSLFSGLTASGALDMRTAFLLVLGLQLAGSIVVVTAGRKLPDPRA</sequence>
<dbReference type="Gene3D" id="1.20.1720.10">
    <property type="entry name" value="Multidrug resistance protein D"/>
    <property type="match status" value="1"/>
</dbReference>
<evidence type="ECO:0000256" key="3">
    <source>
        <dbReference type="ARBA" id="ARBA00022989"/>
    </source>
</evidence>
<feature type="transmembrane region" description="Helical" evidence="5">
    <location>
        <begin position="345"/>
        <end position="367"/>
    </location>
</feature>
<evidence type="ECO:0000256" key="4">
    <source>
        <dbReference type="ARBA" id="ARBA00023136"/>
    </source>
</evidence>
<dbReference type="AlphaFoldDB" id="A0A4Q7J3Q7"/>
<dbReference type="EMBL" id="SFCC01000010">
    <property type="protein sequence ID" value="RZQ62151.1"/>
    <property type="molecule type" value="Genomic_DNA"/>
</dbReference>
<evidence type="ECO:0000313" key="7">
    <source>
        <dbReference type="EMBL" id="RZQ62151.1"/>
    </source>
</evidence>
<gene>
    <name evidence="7" type="ORF">EWH70_21505</name>
</gene>
<dbReference type="InterPro" id="IPR011701">
    <property type="entry name" value="MFS"/>
</dbReference>
<reference evidence="7 8" key="1">
    <citation type="submission" date="2019-02" db="EMBL/GenBank/DDBJ databases">
        <title>Draft genome sequence of Amycolatopsis sp. 8-3EHSu isolated from roots of Suaeda maritima.</title>
        <authorList>
            <person name="Duangmal K."/>
            <person name="Chantavorakit T."/>
        </authorList>
    </citation>
    <scope>NUCLEOTIDE SEQUENCE [LARGE SCALE GENOMIC DNA]</scope>
    <source>
        <strain evidence="7 8">8-3EHSu</strain>
    </source>
</reference>
<organism evidence="7 8">
    <name type="scientific">Amycolatopsis suaedae</name>
    <dbReference type="NCBI Taxonomy" id="2510978"/>
    <lineage>
        <taxon>Bacteria</taxon>
        <taxon>Bacillati</taxon>
        <taxon>Actinomycetota</taxon>
        <taxon>Actinomycetes</taxon>
        <taxon>Pseudonocardiales</taxon>
        <taxon>Pseudonocardiaceae</taxon>
        <taxon>Amycolatopsis</taxon>
    </lineage>
</organism>
<proteinExistence type="predicted"/>
<feature type="transmembrane region" description="Helical" evidence="5">
    <location>
        <begin position="447"/>
        <end position="466"/>
    </location>
</feature>
<feature type="transmembrane region" description="Helical" evidence="5">
    <location>
        <begin position="314"/>
        <end position="333"/>
    </location>
</feature>
<keyword evidence="2 5" id="KW-0812">Transmembrane</keyword>
<feature type="transmembrane region" description="Helical" evidence="5">
    <location>
        <begin position="87"/>
        <end position="106"/>
    </location>
</feature>
<evidence type="ECO:0000256" key="1">
    <source>
        <dbReference type="ARBA" id="ARBA00004651"/>
    </source>
</evidence>
<protein>
    <submittedName>
        <fullName evidence="7">MFS transporter</fullName>
    </submittedName>
</protein>
<feature type="transmembrane region" description="Helical" evidence="5">
    <location>
        <begin position="112"/>
        <end position="133"/>
    </location>
</feature>
<keyword evidence="8" id="KW-1185">Reference proteome</keyword>
<feature type="transmembrane region" description="Helical" evidence="5">
    <location>
        <begin position="420"/>
        <end position="441"/>
    </location>
</feature>
<feature type="transmembrane region" description="Helical" evidence="5">
    <location>
        <begin position="176"/>
        <end position="195"/>
    </location>
</feature>
<dbReference type="SUPFAM" id="SSF103473">
    <property type="entry name" value="MFS general substrate transporter"/>
    <property type="match status" value="1"/>
</dbReference>
<dbReference type="InterPro" id="IPR020846">
    <property type="entry name" value="MFS_dom"/>
</dbReference>
<dbReference type="PANTHER" id="PTHR42718:SF39">
    <property type="entry name" value="ACTINORHODIN TRANSPORTER-RELATED"/>
    <property type="match status" value="1"/>
</dbReference>
<comment type="subcellular location">
    <subcellularLocation>
        <location evidence="1">Cell membrane</location>
        <topology evidence="1">Multi-pass membrane protein</topology>
    </subcellularLocation>
</comment>
<name>A0A4Q7J3Q7_9PSEU</name>
<dbReference type="PROSITE" id="PS50850">
    <property type="entry name" value="MFS"/>
    <property type="match status" value="1"/>
</dbReference>